<accession>A0AAW1IXW4</accession>
<protein>
    <submittedName>
        <fullName evidence="1">Uncharacterized protein</fullName>
    </submittedName>
</protein>
<sequence>MGQRNGQGKNKRQSCVSIGQTIFTKIDPTSKTWDKGMVRERIKDGSYVVQVNNKEYRRNREHIKPINTYTKFETNNQPQIRAKLGTEEKTQQHKSKEEFIELTRPKRTTKFPQKYNDYVLT</sequence>
<dbReference type="AlphaFoldDB" id="A0AAW1IXW4"/>
<gene>
    <name evidence="1" type="ORF">QE152_g33186</name>
</gene>
<evidence type="ECO:0000313" key="2">
    <source>
        <dbReference type="Proteomes" id="UP001458880"/>
    </source>
</evidence>
<proteinExistence type="predicted"/>
<evidence type="ECO:0000313" key="1">
    <source>
        <dbReference type="EMBL" id="KAK9694949.1"/>
    </source>
</evidence>
<dbReference type="Proteomes" id="UP001458880">
    <property type="component" value="Unassembled WGS sequence"/>
</dbReference>
<comment type="caution">
    <text evidence="1">The sequence shown here is derived from an EMBL/GenBank/DDBJ whole genome shotgun (WGS) entry which is preliminary data.</text>
</comment>
<organism evidence="1 2">
    <name type="scientific">Popillia japonica</name>
    <name type="common">Japanese beetle</name>
    <dbReference type="NCBI Taxonomy" id="7064"/>
    <lineage>
        <taxon>Eukaryota</taxon>
        <taxon>Metazoa</taxon>
        <taxon>Ecdysozoa</taxon>
        <taxon>Arthropoda</taxon>
        <taxon>Hexapoda</taxon>
        <taxon>Insecta</taxon>
        <taxon>Pterygota</taxon>
        <taxon>Neoptera</taxon>
        <taxon>Endopterygota</taxon>
        <taxon>Coleoptera</taxon>
        <taxon>Polyphaga</taxon>
        <taxon>Scarabaeiformia</taxon>
        <taxon>Scarabaeidae</taxon>
        <taxon>Rutelinae</taxon>
        <taxon>Popillia</taxon>
    </lineage>
</organism>
<reference evidence="1 2" key="1">
    <citation type="journal article" date="2024" name="BMC Genomics">
        <title>De novo assembly and annotation of Popillia japonica's genome with initial clues to its potential as an invasive pest.</title>
        <authorList>
            <person name="Cucini C."/>
            <person name="Boschi S."/>
            <person name="Funari R."/>
            <person name="Cardaioli E."/>
            <person name="Iannotti N."/>
            <person name="Marturano G."/>
            <person name="Paoli F."/>
            <person name="Bruttini M."/>
            <person name="Carapelli A."/>
            <person name="Frati F."/>
            <person name="Nardi F."/>
        </authorList>
    </citation>
    <scope>NUCLEOTIDE SEQUENCE [LARGE SCALE GENOMIC DNA]</scope>
    <source>
        <strain evidence="1">DMR45628</strain>
    </source>
</reference>
<name>A0AAW1IXW4_POPJA</name>
<dbReference type="EMBL" id="JASPKY010000497">
    <property type="protein sequence ID" value="KAK9694949.1"/>
    <property type="molecule type" value="Genomic_DNA"/>
</dbReference>
<keyword evidence="2" id="KW-1185">Reference proteome</keyword>